<sequence length="124" mass="13956">MATKALGVFNKIRDHTGAAVSQMVVENGVVRMKILVKRQDLQQVLEEVTNKKGENKQRMINLRGGPISSSLRPQSPKSVEQRLKDMKRMRPGVQRVIRRQMKGAGCRSYWRPALESIPEAGAAF</sequence>
<dbReference type="AlphaFoldDB" id="A0AAP0GGR4"/>
<accession>A0AAP0GGR4</accession>
<dbReference type="Proteomes" id="UP001408789">
    <property type="component" value="Unassembled WGS sequence"/>
</dbReference>
<keyword evidence="3" id="KW-1185">Reference proteome</keyword>
<evidence type="ECO:0000256" key="1">
    <source>
        <dbReference type="SAM" id="MobiDB-lite"/>
    </source>
</evidence>
<proteinExistence type="predicted"/>
<evidence type="ECO:0000313" key="2">
    <source>
        <dbReference type="EMBL" id="KAK9048496.1"/>
    </source>
</evidence>
<feature type="compositionally biased region" description="Basic and acidic residues" evidence="1">
    <location>
        <begin position="79"/>
        <end position="88"/>
    </location>
</feature>
<organism evidence="2 3">
    <name type="scientific">Deinandra increscens subsp. villosa</name>
    <dbReference type="NCBI Taxonomy" id="3103831"/>
    <lineage>
        <taxon>Eukaryota</taxon>
        <taxon>Viridiplantae</taxon>
        <taxon>Streptophyta</taxon>
        <taxon>Embryophyta</taxon>
        <taxon>Tracheophyta</taxon>
        <taxon>Spermatophyta</taxon>
        <taxon>Magnoliopsida</taxon>
        <taxon>eudicotyledons</taxon>
        <taxon>Gunneridae</taxon>
        <taxon>Pentapetalae</taxon>
        <taxon>asterids</taxon>
        <taxon>campanulids</taxon>
        <taxon>Asterales</taxon>
        <taxon>Asteraceae</taxon>
        <taxon>Asteroideae</taxon>
        <taxon>Heliantheae alliance</taxon>
        <taxon>Madieae</taxon>
        <taxon>Madiinae</taxon>
        <taxon>Deinandra</taxon>
    </lineage>
</organism>
<feature type="region of interest" description="Disordered" evidence="1">
    <location>
        <begin position="55"/>
        <end position="91"/>
    </location>
</feature>
<protein>
    <submittedName>
        <fullName evidence="2">Uncharacterized protein</fullName>
    </submittedName>
</protein>
<feature type="compositionally biased region" description="Polar residues" evidence="1">
    <location>
        <begin position="67"/>
        <end position="78"/>
    </location>
</feature>
<comment type="caution">
    <text evidence="2">The sequence shown here is derived from an EMBL/GenBank/DDBJ whole genome shotgun (WGS) entry which is preliminary data.</text>
</comment>
<reference evidence="2 3" key="1">
    <citation type="submission" date="2024-04" db="EMBL/GenBank/DDBJ databases">
        <title>The reference genome of an endangered Asteraceae, Deinandra increscens subsp. villosa, native to the Central Coast of California.</title>
        <authorList>
            <person name="Guilliams M."/>
            <person name="Hasenstab-Lehman K."/>
            <person name="Meyer R."/>
            <person name="Mcevoy S."/>
        </authorList>
    </citation>
    <scope>NUCLEOTIDE SEQUENCE [LARGE SCALE GENOMIC DNA]</scope>
    <source>
        <tissue evidence="2">Leaf</tissue>
    </source>
</reference>
<name>A0AAP0GGR4_9ASTR</name>
<dbReference type="EMBL" id="JBCNJP010011991">
    <property type="protein sequence ID" value="KAK9048496.1"/>
    <property type="molecule type" value="Genomic_DNA"/>
</dbReference>
<evidence type="ECO:0000313" key="3">
    <source>
        <dbReference type="Proteomes" id="UP001408789"/>
    </source>
</evidence>
<gene>
    <name evidence="2" type="ORF">SSX86_032540</name>
</gene>